<dbReference type="GO" id="GO:0010181">
    <property type="term" value="F:FMN binding"/>
    <property type="evidence" value="ECO:0007669"/>
    <property type="project" value="InterPro"/>
</dbReference>
<dbReference type="GO" id="GO:0006814">
    <property type="term" value="P:sodium ion transport"/>
    <property type="evidence" value="ECO:0007669"/>
    <property type="project" value="UniProtKB-UniRule"/>
</dbReference>
<organism evidence="18 19">
    <name type="scientific">Candidatus Electrothrix marina</name>
    <dbReference type="NCBI Taxonomy" id="1859130"/>
    <lineage>
        <taxon>Bacteria</taxon>
        <taxon>Pseudomonadati</taxon>
        <taxon>Thermodesulfobacteriota</taxon>
        <taxon>Desulfobulbia</taxon>
        <taxon>Desulfobulbales</taxon>
        <taxon>Desulfobulbaceae</taxon>
        <taxon>Candidatus Electrothrix</taxon>
    </lineage>
</organism>
<feature type="transmembrane region" description="Helical" evidence="16">
    <location>
        <begin position="288"/>
        <end position="306"/>
    </location>
</feature>
<evidence type="ECO:0000313" key="19">
    <source>
        <dbReference type="Proteomes" id="UP000288892"/>
    </source>
</evidence>
<feature type="transmembrane region" description="Helical" evidence="16">
    <location>
        <begin position="348"/>
        <end position="366"/>
    </location>
</feature>
<evidence type="ECO:0000256" key="9">
    <source>
        <dbReference type="ARBA" id="ARBA00022989"/>
    </source>
</evidence>
<evidence type="ECO:0000256" key="17">
    <source>
        <dbReference type="PIRSR" id="PIRSR016055-50"/>
    </source>
</evidence>
<dbReference type="GO" id="GO:0005886">
    <property type="term" value="C:plasma membrane"/>
    <property type="evidence" value="ECO:0007669"/>
    <property type="project" value="UniProtKB-SubCell"/>
</dbReference>
<keyword evidence="18" id="KW-0560">Oxidoreductase</keyword>
<keyword evidence="5 16" id="KW-0285">Flavoprotein</keyword>
<evidence type="ECO:0000256" key="7">
    <source>
        <dbReference type="ARBA" id="ARBA00022692"/>
    </source>
</evidence>
<dbReference type="EMBL" id="MTKS01000089">
    <property type="protein sequence ID" value="RWX51731.1"/>
    <property type="molecule type" value="Genomic_DNA"/>
</dbReference>
<evidence type="ECO:0000256" key="14">
    <source>
        <dbReference type="ARBA" id="ARBA00023136"/>
    </source>
</evidence>
<proteinExistence type="inferred from homology"/>
<keyword evidence="19" id="KW-1185">Reference proteome</keyword>
<accession>A0A444JF48</accession>
<comment type="subunit">
    <text evidence="16">Composed of six subunits; NqrA, NqrB, NqrC, NqrD, NqrE and NqrF.</text>
</comment>
<feature type="transmembrane region" description="Helical" evidence="16">
    <location>
        <begin position="259"/>
        <end position="281"/>
    </location>
</feature>
<evidence type="ECO:0000256" key="1">
    <source>
        <dbReference type="ARBA" id="ARBA00022448"/>
    </source>
</evidence>
<evidence type="ECO:0000256" key="4">
    <source>
        <dbReference type="ARBA" id="ARBA00022553"/>
    </source>
</evidence>
<reference evidence="18 19" key="1">
    <citation type="submission" date="2017-01" db="EMBL/GenBank/DDBJ databases">
        <title>The cable genome- insights into the physiology and evolution of filamentous bacteria capable of sulfide oxidation via long distance electron transfer.</title>
        <authorList>
            <person name="Schreiber L."/>
            <person name="Bjerg J.T."/>
            <person name="Boggild A."/>
            <person name="Van De Vossenberg J."/>
            <person name="Meysman F."/>
            <person name="Nielsen L.P."/>
            <person name="Schramm A."/>
            <person name="Kjeldsen K.U."/>
        </authorList>
    </citation>
    <scope>NUCLEOTIDE SEQUENCE [LARGE SCALE GENOMIC DNA]</scope>
    <source>
        <strain evidence="18">A5</strain>
    </source>
</reference>
<evidence type="ECO:0000256" key="16">
    <source>
        <dbReference type="HAMAP-Rule" id="MF_00426"/>
    </source>
</evidence>
<comment type="function">
    <text evidence="16">NQR complex catalyzes the reduction of ubiquinone-1 to ubiquinol by two successive reactions, coupled with the transport of Na(+) ions from the cytoplasm to the periplasm. NqrA to NqrE are probably involved in the second step, the conversion of ubisemiquinone to ubiquinol.</text>
</comment>
<keyword evidence="11 16" id="KW-0915">Sodium</keyword>
<evidence type="ECO:0000256" key="13">
    <source>
        <dbReference type="ARBA" id="ARBA00023075"/>
    </source>
</evidence>
<dbReference type="NCBIfam" id="TIGR01937">
    <property type="entry name" value="nqrB"/>
    <property type="match status" value="1"/>
</dbReference>
<dbReference type="HAMAP" id="MF_00426">
    <property type="entry name" value="NqrB"/>
    <property type="match status" value="1"/>
</dbReference>
<evidence type="ECO:0000256" key="8">
    <source>
        <dbReference type="ARBA" id="ARBA00022967"/>
    </source>
</evidence>
<name>A0A444JF48_9BACT</name>
<dbReference type="PANTHER" id="PTHR30578">
    <property type="entry name" value="ELECTRON TRANSPORT COMPLEX PROTEIN RNFD"/>
    <property type="match status" value="1"/>
</dbReference>
<feature type="transmembrane region" description="Helical" evidence="16">
    <location>
        <begin position="372"/>
        <end position="392"/>
    </location>
</feature>
<keyword evidence="2 16" id="KW-1003">Cell membrane</keyword>
<evidence type="ECO:0000256" key="12">
    <source>
        <dbReference type="ARBA" id="ARBA00023065"/>
    </source>
</evidence>
<dbReference type="AlphaFoldDB" id="A0A444JF48"/>
<keyword evidence="15 16" id="KW-0739">Sodium transport</keyword>
<protein>
    <recommendedName>
        <fullName evidence="16">Na(+)-translocating NADH-quinone reductase subunit B</fullName>
        <shortName evidence="16">Na(+)-NQR subunit B</shortName>
        <shortName evidence="16">Na(+)-translocating NQR subunit B</shortName>
        <ecNumber evidence="16">7.2.1.1</ecNumber>
    </recommendedName>
    <alternativeName>
        <fullName evidence="16">NQR complex subunit B</fullName>
    </alternativeName>
    <alternativeName>
        <fullName evidence="16">NQR-1 subunit B</fullName>
    </alternativeName>
</protein>
<keyword evidence="12 16" id="KW-0406">Ion transport</keyword>
<comment type="caution">
    <text evidence="18">The sequence shown here is derived from an EMBL/GenBank/DDBJ whole genome shotgun (WGS) entry which is preliminary data.</text>
</comment>
<feature type="modified residue" description="FMN phosphoryl threonine" evidence="16 17">
    <location>
        <position position="230"/>
    </location>
</feature>
<comment type="cofactor">
    <cofactor evidence="16 17">
        <name>FMN</name>
        <dbReference type="ChEBI" id="CHEBI:58210"/>
    </cofactor>
</comment>
<feature type="transmembrane region" description="Helical" evidence="16">
    <location>
        <begin position="153"/>
        <end position="183"/>
    </location>
</feature>
<keyword evidence="3" id="KW-0997">Cell inner membrane</keyword>
<keyword evidence="4 16" id="KW-0597">Phosphoprotein</keyword>
<keyword evidence="6 16" id="KW-0288">FMN</keyword>
<feature type="transmembrane region" description="Helical" evidence="16">
    <location>
        <begin position="57"/>
        <end position="74"/>
    </location>
</feature>
<comment type="subcellular location">
    <subcellularLocation>
        <location evidence="16">Cell membrane</location>
        <topology evidence="16">Multi-pass membrane protein</topology>
    </subcellularLocation>
</comment>
<keyword evidence="9 16" id="KW-1133">Transmembrane helix</keyword>
<feature type="transmembrane region" description="Helical" evidence="16">
    <location>
        <begin position="121"/>
        <end position="141"/>
    </location>
</feature>
<dbReference type="NCBIfam" id="NF003756">
    <property type="entry name" value="PRK05349.1"/>
    <property type="match status" value="1"/>
</dbReference>
<dbReference type="GO" id="GO:0022904">
    <property type="term" value="P:respiratory electron transport chain"/>
    <property type="evidence" value="ECO:0007669"/>
    <property type="project" value="InterPro"/>
</dbReference>
<dbReference type="GO" id="GO:0016655">
    <property type="term" value="F:oxidoreductase activity, acting on NAD(P)H, quinone or similar compound as acceptor"/>
    <property type="evidence" value="ECO:0007669"/>
    <property type="project" value="UniProtKB-UniRule"/>
</dbReference>
<evidence type="ECO:0000256" key="5">
    <source>
        <dbReference type="ARBA" id="ARBA00022630"/>
    </source>
</evidence>
<evidence type="ECO:0000256" key="2">
    <source>
        <dbReference type="ARBA" id="ARBA00022475"/>
    </source>
</evidence>
<feature type="transmembrane region" description="Helical" evidence="16">
    <location>
        <begin position="318"/>
        <end position="336"/>
    </location>
</feature>
<evidence type="ECO:0000256" key="3">
    <source>
        <dbReference type="ARBA" id="ARBA00022519"/>
    </source>
</evidence>
<dbReference type="EC" id="7.2.1.1" evidence="16"/>
<keyword evidence="14 16" id="KW-0472">Membrane</keyword>
<comment type="catalytic activity">
    <reaction evidence="16">
        <text>a ubiquinone + n Na(+)(in) + NADH + H(+) = a ubiquinol + n Na(+)(out) + NAD(+)</text>
        <dbReference type="Rhea" id="RHEA:47748"/>
        <dbReference type="Rhea" id="RHEA-COMP:9565"/>
        <dbReference type="Rhea" id="RHEA-COMP:9566"/>
        <dbReference type="ChEBI" id="CHEBI:15378"/>
        <dbReference type="ChEBI" id="CHEBI:16389"/>
        <dbReference type="ChEBI" id="CHEBI:17976"/>
        <dbReference type="ChEBI" id="CHEBI:29101"/>
        <dbReference type="ChEBI" id="CHEBI:57540"/>
        <dbReference type="ChEBI" id="CHEBI:57945"/>
        <dbReference type="EC" id="7.2.1.1"/>
    </reaction>
</comment>
<dbReference type="PANTHER" id="PTHR30578:SF1">
    <property type="entry name" value="NA(+)-TRANSLOCATING NADH-QUINONE REDUCTASE SUBUNIT B"/>
    <property type="match status" value="1"/>
</dbReference>
<evidence type="ECO:0000256" key="11">
    <source>
        <dbReference type="ARBA" id="ARBA00023053"/>
    </source>
</evidence>
<keyword evidence="7 16" id="KW-0812">Transmembrane</keyword>
<keyword evidence="1 16" id="KW-0813">Transport</keyword>
<sequence length="404" mass="43672">MKLLNSLLQKSAPLFNKGGRFEAWYPAFDALDSFLMGSRHTTDSAPHVRDAMDLKRIMILVVMALIPCVFMAMWNTGYQANLALQALGLTSPAGWRGTVMAAMGMHCTPDNQLANLIHGSLFFLPIYLVSLIAGGLWEVIFNLGRGHEMSEAFLVTSLLFPLTLPPTVPLWQVALGISFGIIFAKEVFGGVGRNFMNPALVARAFLFFAYPSRMSGDTVWVGVDGLSSATALAKVAAAPADTPLTNLDFSWADAFLGTIPGSMGETSVVACLLGATLLLVCGIASWRIMLAMLLGGLGLGLVFQLIASPTNALINLPFYWHPVLGGFTFGLIFMATDPVTAPHTNIGRWCYGFFIGALAILIRVINPAYPEGVMLAILLGNVFSPLFDYPVIQANIRQRRLRHG</sequence>
<evidence type="ECO:0000256" key="10">
    <source>
        <dbReference type="ARBA" id="ARBA00023027"/>
    </source>
</evidence>
<keyword evidence="8 16" id="KW-1278">Translocase</keyword>
<keyword evidence="13 16" id="KW-0830">Ubiquinone</keyword>
<evidence type="ECO:0000313" key="18">
    <source>
        <dbReference type="EMBL" id="RWX51731.1"/>
    </source>
</evidence>
<comment type="similarity">
    <text evidence="16">Belongs to the NqrB/RnfD family.</text>
</comment>
<dbReference type="GO" id="GO:0055085">
    <property type="term" value="P:transmembrane transport"/>
    <property type="evidence" value="ECO:0007669"/>
    <property type="project" value="InterPro"/>
</dbReference>
<evidence type="ECO:0000256" key="15">
    <source>
        <dbReference type="ARBA" id="ARBA00023201"/>
    </source>
</evidence>
<dbReference type="InterPro" id="IPR004338">
    <property type="entry name" value="NqrB/RnfD"/>
</dbReference>
<keyword evidence="10 16" id="KW-0520">NAD</keyword>
<evidence type="ECO:0000256" key="6">
    <source>
        <dbReference type="ARBA" id="ARBA00022643"/>
    </source>
</evidence>
<gene>
    <name evidence="16" type="primary">nqrB</name>
    <name evidence="18" type="ORF">VU01_10892</name>
</gene>
<dbReference type="InterPro" id="IPR010966">
    <property type="entry name" value="NqrB"/>
</dbReference>
<dbReference type="Proteomes" id="UP000288892">
    <property type="component" value="Unassembled WGS sequence"/>
</dbReference>
<dbReference type="Pfam" id="PF03116">
    <property type="entry name" value="NQR2_RnfD_RnfE"/>
    <property type="match status" value="1"/>
</dbReference>
<dbReference type="PIRSF" id="PIRSF016055">
    <property type="entry name" value="NADH-UbQ_OxRdtase_B_su"/>
    <property type="match status" value="1"/>
</dbReference>